<feature type="domain" description="Tf2-1-like SH3-like" evidence="1">
    <location>
        <begin position="156"/>
        <end position="215"/>
    </location>
</feature>
<dbReference type="InterPro" id="IPR056924">
    <property type="entry name" value="SH3_Tf2-1"/>
</dbReference>
<dbReference type="STRING" id="157652.A0A371E758"/>
<evidence type="ECO:0000313" key="3">
    <source>
        <dbReference type="Proteomes" id="UP000257109"/>
    </source>
</evidence>
<feature type="non-terminal residue" evidence="2">
    <location>
        <position position="1"/>
    </location>
</feature>
<dbReference type="SUPFAM" id="SSF53098">
    <property type="entry name" value="Ribonuclease H-like"/>
    <property type="match status" value="1"/>
</dbReference>
<evidence type="ECO:0000259" key="1">
    <source>
        <dbReference type="Pfam" id="PF24626"/>
    </source>
</evidence>
<reference evidence="2" key="1">
    <citation type="submission" date="2018-05" db="EMBL/GenBank/DDBJ databases">
        <title>Draft genome of Mucuna pruriens seed.</title>
        <authorList>
            <person name="Nnadi N.E."/>
            <person name="Vos R."/>
            <person name="Hasami M.H."/>
            <person name="Devisetty U.K."/>
            <person name="Aguiy J.C."/>
        </authorList>
    </citation>
    <scope>NUCLEOTIDE SEQUENCE [LARGE SCALE GENOMIC DNA]</scope>
    <source>
        <strain evidence="2">JCA_2017</strain>
    </source>
</reference>
<comment type="caution">
    <text evidence="2">The sequence shown here is derived from an EMBL/GenBank/DDBJ whole genome shotgun (WGS) entry which is preliminary data.</text>
</comment>
<name>A0A371E758_MUCPR</name>
<sequence length="315" mass="36703">MVEVDRLSKSAHFIPVCHPYSAKDVAGACIAEIVCLHGFPNSIISERNKAFMRTQLKYSTAYHPQTDGQTDMVNRTLEAYLRCFVNNQPKQWLKWLAWAPTVVKYQGEGMILEEIDQLLIERDTILAKLKANLCRSQNQIKVQPDKKRREVEFQLGDLVYLKAEPYKLKSLACRPNEKLSPRFYRPFEVKEKVAYRLFLPDTARIHRVFHVSQLKGAPPSFCNEEWKLQVEPLENKCWVKLKGLPECENTLEDSMVLNKVFPNFHLEDKVEVMGRGNINREIEETETFHLQIIGLAIHVSRCLDEEEDRHKQMSF</sequence>
<dbReference type="Gene3D" id="3.30.420.10">
    <property type="entry name" value="Ribonuclease H-like superfamily/Ribonuclease H"/>
    <property type="match status" value="1"/>
</dbReference>
<keyword evidence="3" id="KW-1185">Reference proteome</keyword>
<dbReference type="Pfam" id="PF24626">
    <property type="entry name" value="SH3_Tf2-1"/>
    <property type="match status" value="1"/>
</dbReference>
<proteinExistence type="predicted"/>
<gene>
    <name evidence="2" type="primary">Tf2-9</name>
    <name evidence="2" type="ORF">CR513_59864</name>
</gene>
<feature type="non-terminal residue" evidence="2">
    <location>
        <position position="315"/>
    </location>
</feature>
<organism evidence="2 3">
    <name type="scientific">Mucuna pruriens</name>
    <name type="common">Velvet bean</name>
    <name type="synonym">Dolichos pruriens</name>
    <dbReference type="NCBI Taxonomy" id="157652"/>
    <lineage>
        <taxon>Eukaryota</taxon>
        <taxon>Viridiplantae</taxon>
        <taxon>Streptophyta</taxon>
        <taxon>Embryophyta</taxon>
        <taxon>Tracheophyta</taxon>
        <taxon>Spermatophyta</taxon>
        <taxon>Magnoliopsida</taxon>
        <taxon>eudicotyledons</taxon>
        <taxon>Gunneridae</taxon>
        <taxon>Pentapetalae</taxon>
        <taxon>rosids</taxon>
        <taxon>fabids</taxon>
        <taxon>Fabales</taxon>
        <taxon>Fabaceae</taxon>
        <taxon>Papilionoideae</taxon>
        <taxon>50 kb inversion clade</taxon>
        <taxon>NPAAA clade</taxon>
        <taxon>indigoferoid/millettioid clade</taxon>
        <taxon>Phaseoleae</taxon>
        <taxon>Mucuna</taxon>
    </lineage>
</organism>
<dbReference type="GO" id="GO:0003676">
    <property type="term" value="F:nucleic acid binding"/>
    <property type="evidence" value="ECO:0007669"/>
    <property type="project" value="InterPro"/>
</dbReference>
<protein>
    <submittedName>
        <fullName evidence="2">Tf2-9</fullName>
    </submittedName>
</protein>
<dbReference type="OrthoDB" id="1435924at2759"/>
<dbReference type="InterPro" id="IPR036397">
    <property type="entry name" value="RNaseH_sf"/>
</dbReference>
<dbReference type="PANTHER" id="PTHR35046">
    <property type="entry name" value="ZINC KNUCKLE (CCHC-TYPE) FAMILY PROTEIN"/>
    <property type="match status" value="1"/>
</dbReference>
<dbReference type="InterPro" id="IPR012337">
    <property type="entry name" value="RNaseH-like_sf"/>
</dbReference>
<dbReference type="PANTHER" id="PTHR35046:SF26">
    <property type="entry name" value="RNA-DIRECTED DNA POLYMERASE"/>
    <property type="match status" value="1"/>
</dbReference>
<dbReference type="Proteomes" id="UP000257109">
    <property type="component" value="Unassembled WGS sequence"/>
</dbReference>
<dbReference type="EMBL" id="QJKJ01015855">
    <property type="protein sequence ID" value="RDX61865.1"/>
    <property type="molecule type" value="Genomic_DNA"/>
</dbReference>
<dbReference type="AlphaFoldDB" id="A0A371E758"/>
<accession>A0A371E758</accession>
<evidence type="ECO:0000313" key="2">
    <source>
        <dbReference type="EMBL" id="RDX61865.1"/>
    </source>
</evidence>